<comment type="caution">
    <text evidence="2">The sequence shown here is derived from an EMBL/GenBank/DDBJ whole genome shotgun (WGS) entry which is preliminary data.</text>
</comment>
<keyword evidence="3" id="KW-1185">Reference proteome</keyword>
<feature type="region of interest" description="Disordered" evidence="1">
    <location>
        <begin position="79"/>
        <end position="155"/>
    </location>
</feature>
<dbReference type="AlphaFoldDB" id="A0AA35M8P6"/>
<organism evidence="2 3">
    <name type="scientific">Clonostachys chloroleuca</name>
    <dbReference type="NCBI Taxonomy" id="1926264"/>
    <lineage>
        <taxon>Eukaryota</taxon>
        <taxon>Fungi</taxon>
        <taxon>Dikarya</taxon>
        <taxon>Ascomycota</taxon>
        <taxon>Pezizomycotina</taxon>
        <taxon>Sordariomycetes</taxon>
        <taxon>Hypocreomycetidae</taxon>
        <taxon>Hypocreales</taxon>
        <taxon>Bionectriaceae</taxon>
        <taxon>Clonostachys</taxon>
    </lineage>
</organism>
<feature type="compositionally biased region" description="Basic and acidic residues" evidence="1">
    <location>
        <begin position="121"/>
        <end position="132"/>
    </location>
</feature>
<evidence type="ECO:0000313" key="2">
    <source>
        <dbReference type="EMBL" id="CAI6092488.1"/>
    </source>
</evidence>
<accession>A0AA35M8P6</accession>
<name>A0AA35M8P6_9HYPO</name>
<evidence type="ECO:0000313" key="3">
    <source>
        <dbReference type="Proteomes" id="UP001160390"/>
    </source>
</evidence>
<dbReference type="Proteomes" id="UP001160390">
    <property type="component" value="Unassembled WGS sequence"/>
</dbReference>
<protein>
    <submittedName>
        <fullName evidence="2">Uncharacterized protein</fullName>
    </submittedName>
</protein>
<sequence>MFAACKSGDIDKTSLEARFYEYSGIRALAALAAAISDDKQVVLLLQTFSNNALRSLLDSIKKIKPHSNLAFFTERIHRKKQRPPLKRTTLAGPHQHHKQAAATASRTTQQTSVSILESPEPTERHLMKESEQKYPSTNSNAIGATAQLQNRVPTL</sequence>
<proteinExistence type="predicted"/>
<reference evidence="2" key="1">
    <citation type="submission" date="2023-01" db="EMBL/GenBank/DDBJ databases">
        <authorList>
            <person name="Piombo E."/>
        </authorList>
    </citation>
    <scope>NUCLEOTIDE SEQUENCE</scope>
</reference>
<evidence type="ECO:0000256" key="1">
    <source>
        <dbReference type="SAM" id="MobiDB-lite"/>
    </source>
</evidence>
<feature type="compositionally biased region" description="Polar residues" evidence="1">
    <location>
        <begin position="133"/>
        <end position="155"/>
    </location>
</feature>
<feature type="compositionally biased region" description="Low complexity" evidence="1">
    <location>
        <begin position="100"/>
        <end position="114"/>
    </location>
</feature>
<gene>
    <name evidence="2" type="ORF">CCHLO57077_00018942</name>
</gene>
<dbReference type="EMBL" id="CABFNP030001215">
    <property type="protein sequence ID" value="CAI6092488.1"/>
    <property type="molecule type" value="Genomic_DNA"/>
</dbReference>